<gene>
    <name evidence="2" type="ORF">F3D71_31940</name>
</gene>
<comment type="caution">
    <text evidence="2">The sequence shown here is derived from an EMBL/GenBank/DDBJ whole genome shotgun (WGS) entry which is preliminary data.</text>
</comment>
<protein>
    <submittedName>
        <fullName evidence="2">Gfo/Idh/MocA family oxidoreductase</fullName>
    </submittedName>
</protein>
<dbReference type="PANTHER" id="PTHR43818:SF5">
    <property type="entry name" value="OXIDOREDUCTASE FAMILY PROTEIN"/>
    <property type="match status" value="1"/>
</dbReference>
<accession>A0A5M5BPU0</accession>
<reference evidence="2 3" key="1">
    <citation type="journal article" date="2019" name="Nat. Med.">
        <title>A library of human gut bacterial isolates paired with longitudinal multiomics data enables mechanistic microbiome research.</title>
        <authorList>
            <person name="Poyet M."/>
            <person name="Groussin M."/>
            <person name="Gibbons S.M."/>
            <person name="Avila-Pacheco J."/>
            <person name="Jiang X."/>
            <person name="Kearney S.M."/>
            <person name="Perrotta A.R."/>
            <person name="Berdy B."/>
            <person name="Zhao S."/>
            <person name="Lieberman T.D."/>
            <person name="Swanson P.K."/>
            <person name="Smith M."/>
            <person name="Roesemann S."/>
            <person name="Alexander J.E."/>
            <person name="Rich S.A."/>
            <person name="Livny J."/>
            <person name="Vlamakis H."/>
            <person name="Clish C."/>
            <person name="Bullock K."/>
            <person name="Deik A."/>
            <person name="Scott J."/>
            <person name="Pierce K.A."/>
            <person name="Xavier R.J."/>
            <person name="Alm E.J."/>
        </authorList>
    </citation>
    <scope>NUCLEOTIDE SEQUENCE [LARGE SCALE GENOMIC DNA]</scope>
    <source>
        <strain evidence="2 3">BIOML-A163</strain>
    </source>
</reference>
<dbReference type="AlphaFoldDB" id="A0A5M5BPU0"/>
<dbReference type="Gene3D" id="3.30.360.10">
    <property type="entry name" value="Dihydrodipicolinate Reductase, domain 2"/>
    <property type="match status" value="1"/>
</dbReference>
<dbReference type="PANTHER" id="PTHR43818">
    <property type="entry name" value="BCDNA.GH03377"/>
    <property type="match status" value="1"/>
</dbReference>
<dbReference type="SUPFAM" id="SSF55347">
    <property type="entry name" value="Glyceraldehyde-3-phosphate dehydrogenase-like, C-terminal domain"/>
    <property type="match status" value="1"/>
</dbReference>
<dbReference type="Pfam" id="PF19051">
    <property type="entry name" value="GFO_IDH_MocA_C2"/>
    <property type="match status" value="1"/>
</dbReference>
<feature type="domain" description="Gfo/Idh/MocA-like oxidoreductase bacterial type C-terminal" evidence="1">
    <location>
        <begin position="15"/>
        <end position="251"/>
    </location>
</feature>
<organism evidence="2 3">
    <name type="scientific">Bacteroides ovatus</name>
    <dbReference type="NCBI Taxonomy" id="28116"/>
    <lineage>
        <taxon>Bacteria</taxon>
        <taxon>Pseudomonadati</taxon>
        <taxon>Bacteroidota</taxon>
        <taxon>Bacteroidia</taxon>
        <taxon>Bacteroidales</taxon>
        <taxon>Bacteroidaceae</taxon>
        <taxon>Bacteroides</taxon>
    </lineage>
</organism>
<evidence type="ECO:0000313" key="3">
    <source>
        <dbReference type="Proteomes" id="UP000323717"/>
    </source>
</evidence>
<dbReference type="EMBL" id="VWLE01001047">
    <property type="protein sequence ID" value="KAA3930151.1"/>
    <property type="molecule type" value="Genomic_DNA"/>
</dbReference>
<dbReference type="InterPro" id="IPR043906">
    <property type="entry name" value="Gfo/Idh/MocA_OxRdtase_bact_C"/>
</dbReference>
<dbReference type="Proteomes" id="UP000323717">
    <property type="component" value="Unassembled WGS sequence"/>
</dbReference>
<feature type="non-terminal residue" evidence="2">
    <location>
        <position position="1"/>
    </location>
</feature>
<sequence>SWYVNNRPSIGTGKVIPVPDYLDWDLWQGPAPRVPDFKDNFIHYNWHWFWNWGTGEALNNGTHFVDMLRWGLGVDYPTKVDSIGGRYRFQDDWQTPDTQLITFQFGDEASFSWEGRSCNTMPVDGYGVGTAFYGDTGTLFIGGGNEYKIADIKGKTIKEVKSDLKFETGNLLNPSEKLDSFHFRNWFDAIRKGTKLNSGIVDACISTQLVQLGNIAQRVGHSLQIDPGSGRILNDLEANKLWGREYEKGWEIRV</sequence>
<evidence type="ECO:0000259" key="1">
    <source>
        <dbReference type="Pfam" id="PF19051"/>
    </source>
</evidence>
<dbReference type="InterPro" id="IPR050463">
    <property type="entry name" value="Gfo/Idh/MocA_oxidrdct_glycsds"/>
</dbReference>
<name>A0A5M5BPU0_BACOV</name>
<proteinExistence type="predicted"/>
<evidence type="ECO:0000313" key="2">
    <source>
        <dbReference type="EMBL" id="KAA3930151.1"/>
    </source>
</evidence>